<organism evidence="1 2">
    <name type="scientific">Cuscuta campestris</name>
    <dbReference type="NCBI Taxonomy" id="132261"/>
    <lineage>
        <taxon>Eukaryota</taxon>
        <taxon>Viridiplantae</taxon>
        <taxon>Streptophyta</taxon>
        <taxon>Embryophyta</taxon>
        <taxon>Tracheophyta</taxon>
        <taxon>Spermatophyta</taxon>
        <taxon>Magnoliopsida</taxon>
        <taxon>eudicotyledons</taxon>
        <taxon>Gunneridae</taxon>
        <taxon>Pentapetalae</taxon>
        <taxon>asterids</taxon>
        <taxon>lamiids</taxon>
        <taxon>Solanales</taxon>
        <taxon>Convolvulaceae</taxon>
        <taxon>Cuscuteae</taxon>
        <taxon>Cuscuta</taxon>
        <taxon>Cuscuta subgen. Grammica</taxon>
        <taxon>Cuscuta sect. Cleistogrammica</taxon>
    </lineage>
</organism>
<dbReference type="OrthoDB" id="1731907at2759"/>
<dbReference type="Proteomes" id="UP000595140">
    <property type="component" value="Unassembled WGS sequence"/>
</dbReference>
<dbReference type="AlphaFoldDB" id="A0A484KYM2"/>
<sequence>MGTPEAKALSKKNKDIQKKNPYPHYIGRGGYDMLQRELVAASQATTSADIWFIYRDGFLARMGGLLVQLKKEVAAGTFVPDGHNDVLTRALGTAKDPGRTRGVGSYSGLLKFFKGNMKPRKPEGNYMTEEDLLQRLPSLLQHYGVCVSGGALDFASMSEHTPSVAPHYGQRSSKESTDFVDFADLTDVAACYLRISDPADYIVTRCSPPSSPETVADCEGSFVAWPKSLVGLGDSPVHTARHGNFSSRKSRPILGIRPIAPSSPVQDVVDRSSYVSFVPRYFSLLCLILEPN</sequence>
<evidence type="ECO:0000313" key="1">
    <source>
        <dbReference type="EMBL" id="VFQ68699.1"/>
    </source>
</evidence>
<evidence type="ECO:0000313" key="2">
    <source>
        <dbReference type="Proteomes" id="UP000595140"/>
    </source>
</evidence>
<dbReference type="EMBL" id="OOIL02000714">
    <property type="protein sequence ID" value="VFQ68699.1"/>
    <property type="molecule type" value="Genomic_DNA"/>
</dbReference>
<keyword evidence="2" id="KW-1185">Reference proteome</keyword>
<gene>
    <name evidence="1" type="ORF">CCAM_LOCUS10475</name>
</gene>
<accession>A0A484KYM2</accession>
<protein>
    <submittedName>
        <fullName evidence="1">Uncharacterized protein</fullName>
    </submittedName>
</protein>
<dbReference type="PANTHER" id="PTHR33018">
    <property type="entry name" value="OS10G0338966 PROTEIN-RELATED"/>
    <property type="match status" value="1"/>
</dbReference>
<dbReference type="PANTHER" id="PTHR33018:SF34">
    <property type="entry name" value="OS02G0472350 PROTEIN"/>
    <property type="match status" value="1"/>
</dbReference>
<name>A0A484KYM2_9ASTE</name>
<proteinExistence type="predicted"/>
<reference evidence="1 2" key="1">
    <citation type="submission" date="2018-04" db="EMBL/GenBank/DDBJ databases">
        <authorList>
            <person name="Vogel A."/>
        </authorList>
    </citation>
    <scope>NUCLEOTIDE SEQUENCE [LARGE SCALE GENOMIC DNA]</scope>
</reference>